<dbReference type="AlphaFoldDB" id="A0AB74HES6"/>
<comment type="caution">
    <text evidence="1">The sequence shown here is derived from an EMBL/GenBank/DDBJ whole genome shotgun (WGS) entry which is preliminary data.</text>
</comment>
<dbReference type="RefSeq" id="WP_118378832.1">
    <property type="nucleotide sequence ID" value="NZ_JAERWG010000011.1"/>
</dbReference>
<gene>
    <name evidence="1" type="ORF">MCC10044_0243</name>
</gene>
<evidence type="ECO:0000313" key="2">
    <source>
        <dbReference type="Proteomes" id="UP000293319"/>
    </source>
</evidence>
<name>A0AB74HES6_BIFLL</name>
<sequence>MAGFEGLEDAGLVKGPQEKATETFITAYREGKESNPMADFIYSSMLSIARNIDVQNARGREISRNMTSLLGYIQQLEAMYEGVDDDEELAGLLQEAAR</sequence>
<organism evidence="1 2">
    <name type="scientific">Bifidobacterium longum subsp. longum</name>
    <dbReference type="NCBI Taxonomy" id="1679"/>
    <lineage>
        <taxon>Bacteria</taxon>
        <taxon>Bacillati</taxon>
        <taxon>Actinomycetota</taxon>
        <taxon>Actinomycetes</taxon>
        <taxon>Bifidobacteriales</taxon>
        <taxon>Bifidobacteriaceae</taxon>
        <taxon>Bifidobacterium</taxon>
    </lineage>
</organism>
<evidence type="ECO:0000313" key="1">
    <source>
        <dbReference type="EMBL" id="TCE46322.1"/>
    </source>
</evidence>
<protein>
    <submittedName>
        <fullName evidence="1">Uncharacterized protein</fullName>
    </submittedName>
</protein>
<dbReference type="EMBL" id="SHQV01000004">
    <property type="protein sequence ID" value="TCE46322.1"/>
    <property type="molecule type" value="Genomic_DNA"/>
</dbReference>
<accession>A0AB74HES6</accession>
<proteinExistence type="predicted"/>
<reference evidence="1 2" key="1">
    <citation type="journal article" date="2018" name="Sci. Rep.">
        <title>Genomic diversity and distribution of Bifidobacterium longum subsp. longum across the human lifespan.</title>
        <authorList>
            <person name="Odamaki T."/>
            <person name="Bottacini F."/>
            <person name="Kato K."/>
            <person name="Mitsuyama E."/>
            <person name="Yoshida K."/>
            <person name="Horigome A."/>
            <person name="Xiao J.Z."/>
            <person name="van Sinderen D."/>
        </authorList>
    </citation>
    <scope>NUCLEOTIDE SEQUENCE [LARGE SCALE GENOMIC DNA]</scope>
    <source>
        <strain evidence="1 2">MCC10044</strain>
    </source>
</reference>
<dbReference type="Proteomes" id="UP000293319">
    <property type="component" value="Unassembled WGS sequence"/>
</dbReference>